<dbReference type="RefSeq" id="WP_076465676.1">
    <property type="nucleotide sequence ID" value="NZ_FTMN01000011.1"/>
</dbReference>
<proteinExistence type="predicted"/>
<dbReference type="Proteomes" id="UP000186895">
    <property type="component" value="Unassembled WGS sequence"/>
</dbReference>
<dbReference type="EMBL" id="FTMN01000011">
    <property type="protein sequence ID" value="SIQ93053.1"/>
    <property type="molecule type" value="Genomic_DNA"/>
</dbReference>
<gene>
    <name evidence="2" type="ORF">SAMN05421647_111138</name>
</gene>
<name>A0A1N6WSI9_9GAMM</name>
<dbReference type="InterPro" id="IPR007462">
    <property type="entry name" value="COV1-like"/>
</dbReference>
<reference evidence="2 3" key="1">
    <citation type="submission" date="2017-01" db="EMBL/GenBank/DDBJ databases">
        <authorList>
            <person name="Mah S.A."/>
            <person name="Swanson W.J."/>
            <person name="Moy G.W."/>
            <person name="Vacquier V.D."/>
        </authorList>
    </citation>
    <scope>NUCLEOTIDE SEQUENCE [LARGE SCALE GENOMIC DNA]</scope>
    <source>
        <strain evidence="2 3">DSM 7027</strain>
    </source>
</reference>
<evidence type="ECO:0000313" key="2">
    <source>
        <dbReference type="EMBL" id="SIQ93053.1"/>
    </source>
</evidence>
<dbReference type="PANTHER" id="PTHR31876:SF26">
    <property type="entry name" value="PROTEIN LIKE COV 2"/>
    <property type="match status" value="1"/>
</dbReference>
<sequence length="203" mass="22336">MNALIRLFFKGLLVLLPAVVTIYLVYAIFMALNNTLFSALGQMFQQLMPGLQPGWATTLLAIASTLLLITLTGALASNFLGRFLFNRFEQLMKRIPLVKLLYNAMRDLFQAFLGEDKRFDKPALVCLNEESGVRVAGFITAEDMSNWGLQDDVAVYLPQSYNFAGNLIIVPRARVTPLDQPAGDVTTFIVSGGVSTHKEQGGA</sequence>
<feature type="transmembrane region" description="Helical" evidence="1">
    <location>
        <begin position="52"/>
        <end position="85"/>
    </location>
</feature>
<evidence type="ECO:0000256" key="1">
    <source>
        <dbReference type="SAM" id="Phobius"/>
    </source>
</evidence>
<keyword evidence="1" id="KW-0472">Membrane</keyword>
<dbReference type="AlphaFoldDB" id="A0A1N6WSI9"/>
<accession>A0A1N6WSI9</accession>
<dbReference type="eggNOG" id="COG2928">
    <property type="taxonomic scope" value="Bacteria"/>
</dbReference>
<dbReference type="Pfam" id="PF04367">
    <property type="entry name" value="DUF502"/>
    <property type="match status" value="1"/>
</dbReference>
<keyword evidence="3" id="KW-1185">Reference proteome</keyword>
<evidence type="ECO:0000313" key="3">
    <source>
        <dbReference type="Proteomes" id="UP000186895"/>
    </source>
</evidence>
<feature type="transmembrane region" description="Helical" evidence="1">
    <location>
        <begin position="12"/>
        <end position="32"/>
    </location>
</feature>
<dbReference type="PANTHER" id="PTHR31876">
    <property type="entry name" value="COV-LIKE PROTEIN 1"/>
    <property type="match status" value="1"/>
</dbReference>
<keyword evidence="1" id="KW-1133">Transmembrane helix</keyword>
<organism evidence="2 3">
    <name type="scientific">Marinobacterium stanieri</name>
    <dbReference type="NCBI Taxonomy" id="49186"/>
    <lineage>
        <taxon>Bacteria</taxon>
        <taxon>Pseudomonadati</taxon>
        <taxon>Pseudomonadota</taxon>
        <taxon>Gammaproteobacteria</taxon>
        <taxon>Oceanospirillales</taxon>
        <taxon>Oceanospirillaceae</taxon>
        <taxon>Marinobacterium</taxon>
    </lineage>
</organism>
<protein>
    <submittedName>
        <fullName evidence="2">Uncharacterized membrane protein</fullName>
    </submittedName>
</protein>
<keyword evidence="1" id="KW-0812">Transmembrane</keyword>
<dbReference type="STRING" id="49186.SAMN05421647_111138"/>